<proteinExistence type="predicted"/>
<dbReference type="GeneID" id="117144352"/>
<name>A0A6P8K942_DROMA</name>
<evidence type="ECO:0000313" key="2">
    <source>
        <dbReference type="RefSeq" id="XP_033165358.1"/>
    </source>
</evidence>
<sequence length="203" mass="23835">MDNLHDVIANLSIKSKNFIDETAKSLTPTMVGFRSEPERNQNCTYFMQNTCQLYPKISKSDHRIENIGKFDEDFGMNKEPEIKVECPVDDPNKEVQVLLKKDRLKRKYMEALKLDKNLEARVKQSAIESNPDMEEQQAELRKLHKDQVEMYKGVQEEIMVCFKRDMDDLMQQYEAEYTRLSKVHSKWLSSENVPTNNSNTHKP</sequence>
<dbReference type="RefSeq" id="XP_033165358.1">
    <property type="nucleotide sequence ID" value="XM_033309467.1"/>
</dbReference>
<organism evidence="1 2">
    <name type="scientific">Drosophila mauritiana</name>
    <name type="common">Fruit fly</name>
    <dbReference type="NCBI Taxonomy" id="7226"/>
    <lineage>
        <taxon>Eukaryota</taxon>
        <taxon>Metazoa</taxon>
        <taxon>Ecdysozoa</taxon>
        <taxon>Arthropoda</taxon>
        <taxon>Hexapoda</taxon>
        <taxon>Insecta</taxon>
        <taxon>Pterygota</taxon>
        <taxon>Neoptera</taxon>
        <taxon>Endopterygota</taxon>
        <taxon>Diptera</taxon>
        <taxon>Brachycera</taxon>
        <taxon>Muscomorpha</taxon>
        <taxon>Ephydroidea</taxon>
        <taxon>Drosophilidae</taxon>
        <taxon>Drosophila</taxon>
        <taxon>Sophophora</taxon>
    </lineage>
</organism>
<protein>
    <submittedName>
        <fullName evidence="2">Uncharacterized protein LOC117144352 isoform X1</fullName>
    </submittedName>
</protein>
<keyword evidence="1" id="KW-1185">Reference proteome</keyword>
<gene>
    <name evidence="2" type="primary">LOC117144352</name>
</gene>
<reference evidence="2" key="1">
    <citation type="submission" date="2025-08" db="UniProtKB">
        <authorList>
            <consortium name="RefSeq"/>
        </authorList>
    </citation>
    <scope>IDENTIFICATION</scope>
    <source>
        <strain evidence="2">Mau12</strain>
        <tissue evidence="2">Whole Body</tissue>
    </source>
</reference>
<dbReference type="AlphaFoldDB" id="A0A6P8K942"/>
<accession>A0A6P8K942</accession>
<evidence type="ECO:0000313" key="1">
    <source>
        <dbReference type="Proteomes" id="UP000515162"/>
    </source>
</evidence>
<dbReference type="Proteomes" id="UP000515162">
    <property type="component" value="Chromosome 3R"/>
</dbReference>